<dbReference type="SUPFAM" id="SSF56112">
    <property type="entry name" value="Protein kinase-like (PK-like)"/>
    <property type="match status" value="1"/>
</dbReference>
<evidence type="ECO:0000256" key="1">
    <source>
        <dbReference type="ARBA" id="ARBA00022741"/>
    </source>
</evidence>
<dbReference type="RefSeq" id="XP_012899406.1">
    <property type="nucleotide sequence ID" value="XM_013043952.1"/>
</dbReference>
<evidence type="ECO:0000259" key="3">
    <source>
        <dbReference type="PROSITE" id="PS50011"/>
    </source>
</evidence>
<dbReference type="EMBL" id="FN668691">
    <property type="protein sequence ID" value="CBK25358.2"/>
    <property type="molecule type" value="Genomic_DNA"/>
</dbReference>
<reference evidence="4" key="1">
    <citation type="submission" date="2010-02" db="EMBL/GenBank/DDBJ databases">
        <title>Sequencing and annotation of the Blastocystis hominis genome.</title>
        <authorList>
            <person name="Wincker P."/>
        </authorList>
    </citation>
    <scope>NUCLEOTIDE SEQUENCE</scope>
    <source>
        <strain evidence="4">Singapore isolate B</strain>
    </source>
</reference>
<dbReference type="InParanoid" id="D8MBB9"/>
<dbReference type="PROSITE" id="PS50011">
    <property type="entry name" value="PROTEIN_KINASE_DOM"/>
    <property type="match status" value="1"/>
</dbReference>
<dbReference type="GO" id="GO:0005524">
    <property type="term" value="F:ATP binding"/>
    <property type="evidence" value="ECO:0007669"/>
    <property type="project" value="UniProtKB-KW"/>
</dbReference>
<dbReference type="InterPro" id="IPR011009">
    <property type="entry name" value="Kinase-like_dom_sf"/>
</dbReference>
<keyword evidence="1" id="KW-0547">Nucleotide-binding</keyword>
<dbReference type="Pfam" id="PF00069">
    <property type="entry name" value="Pkinase"/>
    <property type="match status" value="1"/>
</dbReference>
<dbReference type="GO" id="GO:0004674">
    <property type="term" value="F:protein serine/threonine kinase activity"/>
    <property type="evidence" value="ECO:0007669"/>
    <property type="project" value="TreeGrafter"/>
</dbReference>
<dbReference type="GO" id="GO:0035556">
    <property type="term" value="P:intracellular signal transduction"/>
    <property type="evidence" value="ECO:0007669"/>
    <property type="project" value="TreeGrafter"/>
</dbReference>
<feature type="domain" description="Protein kinase" evidence="3">
    <location>
        <begin position="1"/>
        <end position="275"/>
    </location>
</feature>
<gene>
    <name evidence="4" type="ORF">GSBLH_T00007219001</name>
</gene>
<name>D8MBB9_BLAHO</name>
<accession>D8MBB9</accession>
<keyword evidence="4" id="KW-0418">Kinase</keyword>
<dbReference type="GO" id="GO:0005737">
    <property type="term" value="C:cytoplasm"/>
    <property type="evidence" value="ECO:0007669"/>
    <property type="project" value="TreeGrafter"/>
</dbReference>
<proteinExistence type="predicted"/>
<dbReference type="SMR" id="D8MBB9"/>
<dbReference type="InterPro" id="IPR000719">
    <property type="entry name" value="Prot_kinase_dom"/>
</dbReference>
<dbReference type="OrthoDB" id="541276at2759"/>
<protein>
    <submittedName>
        <fullName evidence="4">ATP-NAD kinase</fullName>
    </submittedName>
</protein>
<keyword evidence="4" id="KW-0808">Transferase</keyword>
<evidence type="ECO:0000313" key="4">
    <source>
        <dbReference type="EMBL" id="CBK25358.2"/>
    </source>
</evidence>
<dbReference type="PANTHER" id="PTHR24346">
    <property type="entry name" value="MAP/MICROTUBULE AFFINITY-REGULATING KINASE"/>
    <property type="match status" value="1"/>
</dbReference>
<dbReference type="GeneID" id="24923343"/>
<dbReference type="Proteomes" id="UP000008312">
    <property type="component" value="Unassembled WGS sequence"/>
</dbReference>
<dbReference type="AlphaFoldDB" id="D8MBB9"/>
<dbReference type="PANTHER" id="PTHR24346:SF30">
    <property type="entry name" value="MATERNAL EMBRYONIC LEUCINE ZIPPER KINASE"/>
    <property type="match status" value="1"/>
</dbReference>
<organism evidence="4">
    <name type="scientific">Blastocystis hominis</name>
    <dbReference type="NCBI Taxonomy" id="12968"/>
    <lineage>
        <taxon>Eukaryota</taxon>
        <taxon>Sar</taxon>
        <taxon>Stramenopiles</taxon>
        <taxon>Bigyra</taxon>
        <taxon>Opalozoa</taxon>
        <taxon>Opalinata</taxon>
        <taxon>Blastocystidae</taxon>
        <taxon>Blastocystis</taxon>
    </lineage>
</organism>
<evidence type="ECO:0000313" key="5">
    <source>
        <dbReference type="Proteomes" id="UP000008312"/>
    </source>
</evidence>
<dbReference type="Gene3D" id="1.10.510.10">
    <property type="entry name" value="Transferase(Phosphotransferase) domain 1"/>
    <property type="match status" value="1"/>
</dbReference>
<evidence type="ECO:0000256" key="2">
    <source>
        <dbReference type="ARBA" id="ARBA00022840"/>
    </source>
</evidence>
<sequence length="276" mass="31016">MGKTFQARRLTRHYSAYSVDPLFPPVAIRSLLKSCVSEAYQFEEKDFQLALRIQSDLNNLRGNPHVVKLLHLFETPMEILSITEVVNGTIEEYQGWIASTCLVQNIFKQIVAGYANLRAVGFYHCNLSAKTVFLQLKPSEENPGIPEILAKIAGFEQAVAVSSDGGFVVGESRVCGECSYAAPECFGDGFRADQADVWSLGVILFFLLTGEVPFNIANESDELFWMFKRNGFDAIAEELEEVHANPQAVELLRRVFVVDPMERITFEELRNCVYVL</sequence>
<dbReference type="SMART" id="SM00220">
    <property type="entry name" value="S_TKc"/>
    <property type="match status" value="1"/>
</dbReference>
<keyword evidence="2" id="KW-0067">ATP-binding</keyword>
<keyword evidence="5" id="KW-1185">Reference proteome</keyword>